<dbReference type="PANTHER" id="PTHR30273">
    <property type="entry name" value="PERIPLASMIC SIGNAL SENSOR AND SIGMA FACTOR ACTIVATOR FECR-RELATED"/>
    <property type="match status" value="1"/>
</dbReference>
<feature type="transmembrane region" description="Helical" evidence="1">
    <location>
        <begin position="77"/>
        <end position="97"/>
    </location>
</feature>
<protein>
    <submittedName>
        <fullName evidence="2">LamG-like jellyroll fold domain-containing protein</fullName>
    </submittedName>
</protein>
<evidence type="ECO:0000313" key="2">
    <source>
        <dbReference type="EMBL" id="WOO40880.1"/>
    </source>
</evidence>
<proteinExistence type="predicted"/>
<dbReference type="AlphaFoldDB" id="A0AAQ3L7V4"/>
<dbReference type="Pfam" id="PF13385">
    <property type="entry name" value="Laminin_G_3"/>
    <property type="match status" value="1"/>
</dbReference>
<keyword evidence="1" id="KW-1133">Transmembrane helix</keyword>
<dbReference type="InterPro" id="IPR013320">
    <property type="entry name" value="ConA-like_dom_sf"/>
</dbReference>
<dbReference type="RefSeq" id="WP_317833119.1">
    <property type="nucleotide sequence ID" value="NZ_CP136920.1"/>
</dbReference>
<dbReference type="Gene3D" id="2.60.120.1440">
    <property type="match status" value="1"/>
</dbReference>
<keyword evidence="1" id="KW-0472">Membrane</keyword>
<dbReference type="Proteomes" id="UP001304300">
    <property type="component" value="Chromosome"/>
</dbReference>
<accession>A0AAQ3L7V4</accession>
<dbReference type="InterPro" id="IPR012373">
    <property type="entry name" value="Ferrdict_sens_TM"/>
</dbReference>
<dbReference type="GO" id="GO:0016989">
    <property type="term" value="F:sigma factor antagonist activity"/>
    <property type="evidence" value="ECO:0007669"/>
    <property type="project" value="TreeGrafter"/>
</dbReference>
<evidence type="ECO:0000313" key="3">
    <source>
        <dbReference type="Proteomes" id="UP001304300"/>
    </source>
</evidence>
<evidence type="ECO:0000256" key="1">
    <source>
        <dbReference type="SAM" id="Phobius"/>
    </source>
</evidence>
<keyword evidence="3" id="KW-1185">Reference proteome</keyword>
<dbReference type="EMBL" id="CP136920">
    <property type="protein sequence ID" value="WOO40880.1"/>
    <property type="molecule type" value="Genomic_DNA"/>
</dbReference>
<keyword evidence="1" id="KW-0812">Transmembrane</keyword>
<name>A0AAQ3L7V4_9BACT</name>
<organism evidence="2 3">
    <name type="scientific">Rubellicoccus peritrichatus</name>
    <dbReference type="NCBI Taxonomy" id="3080537"/>
    <lineage>
        <taxon>Bacteria</taxon>
        <taxon>Pseudomonadati</taxon>
        <taxon>Verrucomicrobiota</taxon>
        <taxon>Opitutia</taxon>
        <taxon>Puniceicoccales</taxon>
        <taxon>Cerasicoccaceae</taxon>
        <taxon>Rubellicoccus</taxon>
    </lineage>
</organism>
<dbReference type="SUPFAM" id="SSF49899">
    <property type="entry name" value="Concanavalin A-like lectins/glucanases"/>
    <property type="match status" value="1"/>
</dbReference>
<reference evidence="2 3" key="1">
    <citation type="submission" date="2023-10" db="EMBL/GenBank/DDBJ databases">
        <title>Rubellicoccus peritrichatus gen. nov., sp. nov., isolated from an algae of coral reef tank.</title>
        <authorList>
            <person name="Luo J."/>
        </authorList>
    </citation>
    <scope>NUCLEOTIDE SEQUENCE [LARGE SCALE GENOMIC DNA]</scope>
    <source>
        <strain evidence="2 3">CR14</strain>
    </source>
</reference>
<dbReference type="KEGG" id="puo:RZN69_19830"/>
<dbReference type="PANTHER" id="PTHR30273:SF2">
    <property type="entry name" value="PROTEIN FECR"/>
    <property type="match status" value="1"/>
</dbReference>
<sequence length="547" mass="60758">MSKHVADSRRVGYLAERLKEDALTESEQAELQDIIRNQPEARKYLVELLYLSVELRDVVSHWTDQDFNIKSNVIYGWFTKSAIAGLAAVIALTFFLWRPWGGEPSSPVSVADGIMTEEQLDAEGVAVVSRLSGVHWGEGTTLSIPRVENGSPLGAGVMEILKGLVQIDFYSGATVIIEGPAKMVIESADQGRLIYGNLWAHVPPPARGFKILTEAFDVVDLGTEIGVSVNRDGEGEVHVLDGEVEVFSNVDGEQQDKLLQTGEGVEVNKDGVQKSITARADDFAVAARLSGEAQGRFQQWKDSQQLWREDPGVIVSYDFDGGSAWDSTVKNMSTSALPDTEGAVVGCKRVEGRWPGKQALEFRNSSNRVRLNVPGEYKDITLSCWLRLDAVDSPEISLFHPETKQDRYLHWTLVNVKPGIVHLHFSETTKAKGGKAERNHYHSTWNLLSKKHGVALGEWMHLASVYDSEKKQVRHYQNGKNIGVSEIKDPRPLGIGNADIGNWPYHAWAKGTKWEVRNLNGAIDEFMIAKRVLEPDEIEAIWKVGRP</sequence>
<gene>
    <name evidence="2" type="ORF">RZN69_19830</name>
</gene>
<dbReference type="Gene3D" id="2.60.120.200">
    <property type="match status" value="1"/>
</dbReference>